<dbReference type="OrthoDB" id="328799at2759"/>
<evidence type="ECO:0000313" key="3">
    <source>
        <dbReference type="EMBL" id="KFG38816.1"/>
    </source>
</evidence>
<feature type="region of interest" description="Disordered" evidence="1">
    <location>
        <begin position="448"/>
        <end position="481"/>
    </location>
</feature>
<comment type="caution">
    <text evidence="3">The sequence shown here is derived from an EMBL/GenBank/DDBJ whole genome shotgun (WGS) entry which is preliminary data.</text>
</comment>
<sequence>MATDCYSVSGPQSGYWCCSVPEETEEEICHRRKREQILLSLSRVKGLSPYSRVVLQPDVDYVIDELEQKDVEDSNKYLCGTQTSVFSNSVGLLIWLGLYAVAMLGLQFRLYRMIGQLPLPEQWPDLGPWVKATAEEYNGRFDAYYSIGIGAMMLVMTLAFSSARSNLGSFIDRMTKHLVWVAQQELRTDIRDSVDHDFYSFINRLPQYFCISEDLTKSTIKRIHRRLHTDLDVRTSVVDFELKGPLAIRYEVQKRMSNRLCCLSLWCFFLPWLLTMMANTALVLRVYTMTYKQDHEIRVNSPEVITEGEYGAALRDEGLQHIGYALLVNLIAWIYLLIVQLRCLTFYVIKHLYPRINVAITSYCDRLLARTWEGAVLSGLAEYIDDVKANVGFLEEEIRLSMPSKDSHRSPTYGEHTIDPYRQGLSSDFGSANVVAGFDSPERTLLPSQARHQDDLTVSASRPPSSLLSPRVSDSDLSRNRRHSALTEPLCKLSSCESAYSGSK</sequence>
<proteinExistence type="predicted"/>
<feature type="compositionally biased region" description="Low complexity" evidence="1">
    <location>
        <begin position="458"/>
        <end position="472"/>
    </location>
</feature>
<name>A0A086K348_TOXGO</name>
<keyword evidence="2 3" id="KW-0812">Transmembrane</keyword>
<evidence type="ECO:0000256" key="2">
    <source>
        <dbReference type="SAM" id="Phobius"/>
    </source>
</evidence>
<dbReference type="Proteomes" id="UP000028828">
    <property type="component" value="Unassembled WGS sequence"/>
</dbReference>
<organism evidence="3 4">
    <name type="scientific">Toxoplasma gondii p89</name>
    <dbReference type="NCBI Taxonomy" id="943119"/>
    <lineage>
        <taxon>Eukaryota</taxon>
        <taxon>Sar</taxon>
        <taxon>Alveolata</taxon>
        <taxon>Apicomplexa</taxon>
        <taxon>Conoidasida</taxon>
        <taxon>Coccidia</taxon>
        <taxon>Eucoccidiorida</taxon>
        <taxon>Eimeriorina</taxon>
        <taxon>Sarcocystidae</taxon>
        <taxon>Toxoplasma</taxon>
    </lineage>
</organism>
<feature type="transmembrane region" description="Helical" evidence="2">
    <location>
        <begin position="263"/>
        <end position="284"/>
    </location>
</feature>
<evidence type="ECO:0000256" key="1">
    <source>
        <dbReference type="SAM" id="MobiDB-lite"/>
    </source>
</evidence>
<accession>A0A086K348</accession>
<reference evidence="3 4" key="1">
    <citation type="submission" date="2014-03" db="EMBL/GenBank/DDBJ databases">
        <authorList>
            <person name="Sibley D."/>
            <person name="Venepally P."/>
            <person name="Karamycheva S."/>
            <person name="Hadjithomas M."/>
            <person name="Khan A."/>
            <person name="Brunk B."/>
            <person name="Roos D."/>
            <person name="Caler E."/>
            <person name="Lorenzi H."/>
        </authorList>
    </citation>
    <scope>NUCLEOTIDE SEQUENCE [LARGE SCALE GENOMIC DNA]</scope>
    <source>
        <strain evidence="4">p89</strain>
    </source>
</reference>
<dbReference type="EMBL" id="AEYI02001323">
    <property type="protein sequence ID" value="KFG38816.1"/>
    <property type="molecule type" value="Genomic_DNA"/>
</dbReference>
<gene>
    <name evidence="3" type="ORF">TGP89_240570</name>
</gene>
<evidence type="ECO:0000313" key="4">
    <source>
        <dbReference type="Proteomes" id="UP000028828"/>
    </source>
</evidence>
<protein>
    <submittedName>
        <fullName evidence="3">Putative transmembrane protein</fullName>
    </submittedName>
</protein>
<dbReference type="AlphaFoldDB" id="A0A086K348"/>
<keyword evidence="2" id="KW-1133">Transmembrane helix</keyword>
<dbReference type="VEuPathDB" id="ToxoDB:TGP89_240570"/>
<keyword evidence="2" id="KW-0472">Membrane</keyword>
<feature type="transmembrane region" description="Helical" evidence="2">
    <location>
        <begin position="324"/>
        <end position="349"/>
    </location>
</feature>
<feature type="transmembrane region" description="Helical" evidence="2">
    <location>
        <begin position="92"/>
        <end position="111"/>
    </location>
</feature>
<feature type="transmembrane region" description="Helical" evidence="2">
    <location>
        <begin position="143"/>
        <end position="163"/>
    </location>
</feature>